<organism evidence="2 3">
    <name type="scientific">Marinomonas primoryensis</name>
    <dbReference type="NCBI Taxonomy" id="178399"/>
    <lineage>
        <taxon>Bacteria</taxon>
        <taxon>Pseudomonadati</taxon>
        <taxon>Pseudomonadota</taxon>
        <taxon>Gammaproteobacteria</taxon>
        <taxon>Oceanospirillales</taxon>
        <taxon>Oceanospirillaceae</taxon>
        <taxon>Marinomonas</taxon>
    </lineage>
</organism>
<dbReference type="Gene3D" id="1.10.150.130">
    <property type="match status" value="1"/>
</dbReference>
<evidence type="ECO:0000313" key="2">
    <source>
        <dbReference type="EMBL" id="MEP7731129.1"/>
    </source>
</evidence>
<dbReference type="InterPro" id="IPR010998">
    <property type="entry name" value="Integrase_recombinase_N"/>
</dbReference>
<sequence>MDLGLAASSYIGNHLLTQLDQVRLNHIDKPLLYKQLYMPMQSDYALSTIKGVLGVLKTAFSRAKELSLIASNPTKNITLR</sequence>
<keyword evidence="3" id="KW-1185">Reference proteome</keyword>
<reference evidence="2 3" key="1">
    <citation type="submission" date="2024-05" db="EMBL/GenBank/DDBJ databases">
        <authorList>
            <person name="Busch G.E."/>
            <person name="Sharma I."/>
        </authorList>
    </citation>
    <scope>NUCLEOTIDE SEQUENCE [LARGE SCALE GENOMIC DNA]</scope>
    <source>
        <strain evidence="2 3">23GB23</strain>
    </source>
</reference>
<accession>A0ABV0L400</accession>
<comment type="caution">
    <text evidence="2">The sequence shown here is derived from an EMBL/GenBank/DDBJ whole genome shotgun (WGS) entry which is preliminary data.</text>
</comment>
<dbReference type="Proteomes" id="UP001471651">
    <property type="component" value="Unassembled WGS sequence"/>
</dbReference>
<dbReference type="RefSeq" id="WP_348577745.1">
    <property type="nucleotide sequence ID" value="NZ_JBDYKN010000022.1"/>
</dbReference>
<evidence type="ECO:0008006" key="4">
    <source>
        <dbReference type="Google" id="ProtNLM"/>
    </source>
</evidence>
<protein>
    <recommendedName>
        <fullName evidence="4">LysR substrate-binding domain-containing protein</fullName>
    </recommendedName>
</protein>
<evidence type="ECO:0000313" key="3">
    <source>
        <dbReference type="Proteomes" id="UP001471651"/>
    </source>
</evidence>
<dbReference type="InterPro" id="IPR011010">
    <property type="entry name" value="DNA_brk_join_enz"/>
</dbReference>
<proteinExistence type="predicted"/>
<gene>
    <name evidence="2" type="ORF">ABKW32_16880</name>
</gene>
<dbReference type="SUPFAM" id="SSF56349">
    <property type="entry name" value="DNA breaking-rejoining enzymes"/>
    <property type="match status" value="1"/>
</dbReference>
<dbReference type="EMBL" id="JBDYKN010000022">
    <property type="protein sequence ID" value="MEP7731129.1"/>
    <property type="molecule type" value="Genomic_DNA"/>
</dbReference>
<feature type="non-terminal residue" evidence="2">
    <location>
        <position position="80"/>
    </location>
</feature>
<evidence type="ECO:0000256" key="1">
    <source>
        <dbReference type="ARBA" id="ARBA00023125"/>
    </source>
</evidence>
<name>A0ABV0L400_9GAMM</name>
<keyword evidence="1" id="KW-0238">DNA-binding</keyword>